<keyword evidence="2" id="KW-1185">Reference proteome</keyword>
<accession>A0A8J7A744</accession>
<dbReference type="EMBL" id="JADEXS010000614">
    <property type="protein sequence ID" value="MBE9026486.1"/>
    <property type="molecule type" value="Genomic_DNA"/>
</dbReference>
<proteinExistence type="predicted"/>
<name>A0A8J7A744_DESMC</name>
<dbReference type="AlphaFoldDB" id="A0A8J7A744"/>
<dbReference type="RefSeq" id="WP_193922248.1">
    <property type="nucleotide sequence ID" value="NZ_JADEXS020000001.1"/>
</dbReference>
<reference evidence="1" key="1">
    <citation type="submission" date="2020-10" db="EMBL/GenBank/DDBJ databases">
        <authorList>
            <person name="Castelo-Branco R."/>
            <person name="Eusebio N."/>
            <person name="Adriana R."/>
            <person name="Vieira A."/>
            <person name="Brugerolle De Fraissinette N."/>
            <person name="Rezende De Castro R."/>
            <person name="Schneider M.P."/>
            <person name="Vasconcelos V."/>
            <person name="Leao P.N."/>
        </authorList>
    </citation>
    <scope>NUCLEOTIDE SEQUENCE</scope>
    <source>
        <strain evidence="1">LEGE 12446</strain>
    </source>
</reference>
<sequence>MTFEIPQPQFADVSLLGQETLLTIASPWAMPYQHWFFLAHQFAQTKESSTVLSCN</sequence>
<dbReference type="Proteomes" id="UP000622533">
    <property type="component" value="Unassembled WGS sequence"/>
</dbReference>
<organism evidence="1 2">
    <name type="scientific">Desmonostoc muscorum LEGE 12446</name>
    <dbReference type="NCBI Taxonomy" id="1828758"/>
    <lineage>
        <taxon>Bacteria</taxon>
        <taxon>Bacillati</taxon>
        <taxon>Cyanobacteriota</taxon>
        <taxon>Cyanophyceae</taxon>
        <taxon>Nostocales</taxon>
        <taxon>Nostocaceae</taxon>
        <taxon>Desmonostoc</taxon>
    </lineage>
</organism>
<comment type="caution">
    <text evidence="1">The sequence shown here is derived from an EMBL/GenBank/DDBJ whole genome shotgun (WGS) entry which is preliminary data.</text>
</comment>
<gene>
    <name evidence="1" type="ORF">IQ276_29910</name>
</gene>
<evidence type="ECO:0000313" key="2">
    <source>
        <dbReference type="Proteomes" id="UP000622533"/>
    </source>
</evidence>
<evidence type="ECO:0000313" key="1">
    <source>
        <dbReference type="EMBL" id="MBE9026486.1"/>
    </source>
</evidence>
<protein>
    <submittedName>
        <fullName evidence="1">Uncharacterized protein</fullName>
    </submittedName>
</protein>